<reference evidence="1 2" key="1">
    <citation type="journal article" date="2024" name="Int. J. Syst. Evol. Microbiol.">
        <title>Microbacterium memoriense sp. nov., a member of the Actinomycetota from marine beach sediment of the north coast of Portugal.</title>
        <authorList>
            <person name="Santos J.D.N.D."/>
            <person name="Klimek D."/>
            <person name="Calusinska M."/>
            <person name="Lobo-da-Cunha A."/>
            <person name="Catita J."/>
            <person name="Goncalves H."/>
            <person name="Gonzalez I."/>
            <person name="Lage O.M."/>
        </authorList>
    </citation>
    <scope>NUCLEOTIDE SEQUENCE [LARGE SCALE GENOMIC DNA]</scope>
    <source>
        <strain evidence="1 2">PMIC_1C1B</strain>
    </source>
</reference>
<accession>A0ABT2PE60</accession>
<dbReference type="EMBL" id="JAODOR010000011">
    <property type="protein sequence ID" value="MCT9002911.1"/>
    <property type="molecule type" value="Genomic_DNA"/>
</dbReference>
<name>A0ABT2PE60_9MICO</name>
<dbReference type="RefSeq" id="WP_261607428.1">
    <property type="nucleotide sequence ID" value="NZ_JAODOR010000011.1"/>
</dbReference>
<dbReference type="Proteomes" id="UP001300496">
    <property type="component" value="Unassembled WGS sequence"/>
</dbReference>
<evidence type="ECO:0000313" key="2">
    <source>
        <dbReference type="Proteomes" id="UP001300496"/>
    </source>
</evidence>
<evidence type="ECO:0000313" key="1">
    <source>
        <dbReference type="EMBL" id="MCT9002911.1"/>
    </source>
</evidence>
<gene>
    <name evidence="1" type="ORF">N4R40_11090</name>
</gene>
<comment type="caution">
    <text evidence="1">The sequence shown here is derived from an EMBL/GenBank/DDBJ whole genome shotgun (WGS) entry which is preliminary data.</text>
</comment>
<evidence type="ECO:0008006" key="3">
    <source>
        <dbReference type="Google" id="ProtNLM"/>
    </source>
</evidence>
<organism evidence="1 2">
    <name type="scientific">Microbacterium memoriense</name>
    <dbReference type="NCBI Taxonomy" id="2978350"/>
    <lineage>
        <taxon>Bacteria</taxon>
        <taxon>Bacillati</taxon>
        <taxon>Actinomycetota</taxon>
        <taxon>Actinomycetes</taxon>
        <taxon>Micrococcales</taxon>
        <taxon>Microbacteriaceae</taxon>
        <taxon>Microbacterium</taxon>
    </lineage>
</organism>
<keyword evidence="2" id="KW-1185">Reference proteome</keyword>
<protein>
    <recommendedName>
        <fullName evidence="3">DNA-binding protein</fullName>
    </recommendedName>
</protein>
<sequence length="72" mass="8275">MSDSNTGIDPFEMWDEVEFSKRTGYHVRKIQRGRKDGGGPPFILEGKKPRYRAVSVLRWLEACEQSADRMAS</sequence>
<proteinExistence type="predicted"/>